<dbReference type="PANTHER" id="PTHR31528">
    <property type="entry name" value="4-AMINO-5-HYDROXYMETHYL-2-METHYLPYRIMIDINE PHOSPHATE SYNTHASE THI11-RELATED"/>
    <property type="match status" value="1"/>
</dbReference>
<evidence type="ECO:0000313" key="3">
    <source>
        <dbReference type="EMBL" id="EIM56594.1"/>
    </source>
</evidence>
<feature type="signal peptide" evidence="1">
    <location>
        <begin position="1"/>
        <end position="24"/>
    </location>
</feature>
<dbReference type="Gene3D" id="3.40.190.10">
    <property type="entry name" value="Periplasmic binding protein-like II"/>
    <property type="match status" value="2"/>
</dbReference>
<accession>I5AS21</accession>
<sequence>MKAFGIKKWIRSMALVTAVMTAAAFTGCGTASEAKSLGTGSDSAASGKQDDGKDLKEMKVILDWTPNAIHTFLYDAEEKGYFAEEGIKVTIIPPAQSVDAVTFVSTGKADIGLTYPLETVEAADAEDIHIHAIGAVTQESLCCMASLKDGDVQEIKDFKGKKIGYDGTASSEAMVRTVARKAGLADDDYELMDVGFDLTTSLTTKSVDVVAGIMINDEVITMENNGYDLNVFSYETNGVPEMYDIVMVAADKAYEENPELYKGFLRACAKGFEDMKASEDETLDLIMKTMNSDENPLDREQQKGSYETLLPFMENKDAKFLSMTDEKWENYISWMKENGLVEKDVKPADVYIAPELD</sequence>
<dbReference type="HOGENOM" id="CLU_028871_6_2_9"/>
<dbReference type="SUPFAM" id="SSF53850">
    <property type="entry name" value="Periplasmic binding protein-like II"/>
    <property type="match status" value="1"/>
</dbReference>
<reference evidence="3 4" key="2">
    <citation type="submission" date="2012-02" db="EMBL/GenBank/DDBJ databases">
        <title>Improved High-Quality Draft sequence of Eubacterium cellulosolvens 6.</title>
        <authorList>
            <consortium name="US DOE Joint Genome Institute"/>
            <person name="Lucas S."/>
            <person name="Han J."/>
            <person name="Lapidus A."/>
            <person name="Cheng J.-F."/>
            <person name="Goodwin L."/>
            <person name="Pitluck S."/>
            <person name="Peters L."/>
            <person name="Mikhailova N."/>
            <person name="Gu W."/>
            <person name="Detter J.C."/>
            <person name="Han C."/>
            <person name="Tapia R."/>
            <person name="Land M."/>
            <person name="Hauser L."/>
            <person name="Kyrpides N."/>
            <person name="Ivanova N."/>
            <person name="Pagani I."/>
            <person name="Johnson E."/>
            <person name="Mukhopadhyay B."/>
            <person name="Anderson I."/>
            <person name="Woyke T."/>
        </authorList>
    </citation>
    <scope>NUCLEOTIDE SEQUENCE [LARGE SCALE GENOMIC DNA]</scope>
    <source>
        <strain evidence="3 4">6</strain>
    </source>
</reference>
<dbReference type="EMBL" id="CM001487">
    <property type="protein sequence ID" value="EIM56594.1"/>
    <property type="molecule type" value="Genomic_DNA"/>
</dbReference>
<dbReference type="OrthoDB" id="9815602at2"/>
<evidence type="ECO:0000256" key="1">
    <source>
        <dbReference type="SAM" id="SignalP"/>
    </source>
</evidence>
<dbReference type="Proteomes" id="UP000005753">
    <property type="component" value="Chromosome"/>
</dbReference>
<keyword evidence="1" id="KW-0732">Signal</keyword>
<feature type="chain" id="PRO_5038805451" evidence="1">
    <location>
        <begin position="25"/>
        <end position="357"/>
    </location>
</feature>
<dbReference type="eggNOG" id="COG0715">
    <property type="taxonomic scope" value="Bacteria"/>
</dbReference>
<dbReference type="Pfam" id="PF09084">
    <property type="entry name" value="NMT1"/>
    <property type="match status" value="1"/>
</dbReference>
<organism evidence="3 4">
    <name type="scientific">Eubacterium cellulosolvens (strain ATCC 43171 / JCM 9499 / 6)</name>
    <name type="common">Cillobacterium cellulosolvens</name>
    <dbReference type="NCBI Taxonomy" id="633697"/>
    <lineage>
        <taxon>Bacteria</taxon>
        <taxon>Bacillati</taxon>
        <taxon>Bacillota</taxon>
        <taxon>Clostridia</taxon>
        <taxon>Eubacteriales</taxon>
        <taxon>Eubacteriaceae</taxon>
        <taxon>Eubacterium</taxon>
    </lineage>
</organism>
<reference evidence="3 4" key="1">
    <citation type="submission" date="2010-08" db="EMBL/GenBank/DDBJ databases">
        <authorList>
            <consortium name="US DOE Joint Genome Institute (JGI-PGF)"/>
            <person name="Lucas S."/>
            <person name="Copeland A."/>
            <person name="Lapidus A."/>
            <person name="Cheng J.-F."/>
            <person name="Bruce D."/>
            <person name="Goodwin L."/>
            <person name="Pitluck S."/>
            <person name="Land M.L."/>
            <person name="Hauser L."/>
            <person name="Chang Y.-J."/>
            <person name="Anderson I.J."/>
            <person name="Johnson E."/>
            <person name="Mulhopadhyay B."/>
            <person name="Kyrpides N."/>
            <person name="Woyke T.J."/>
        </authorList>
    </citation>
    <scope>NUCLEOTIDE SEQUENCE [LARGE SCALE GENOMIC DNA]</scope>
    <source>
        <strain evidence="3 4">6</strain>
    </source>
</reference>
<dbReference type="STRING" id="633697.EubceDRAFT1_0758"/>
<evidence type="ECO:0000259" key="2">
    <source>
        <dbReference type="Pfam" id="PF09084"/>
    </source>
</evidence>
<dbReference type="PROSITE" id="PS51257">
    <property type="entry name" value="PROKAR_LIPOPROTEIN"/>
    <property type="match status" value="1"/>
</dbReference>
<dbReference type="AlphaFoldDB" id="I5AS21"/>
<feature type="domain" description="SsuA/THI5-like" evidence="2">
    <location>
        <begin position="68"/>
        <end position="280"/>
    </location>
</feature>
<dbReference type="GO" id="GO:0009228">
    <property type="term" value="P:thiamine biosynthetic process"/>
    <property type="evidence" value="ECO:0007669"/>
    <property type="project" value="InterPro"/>
</dbReference>
<keyword evidence="4" id="KW-1185">Reference proteome</keyword>
<dbReference type="InterPro" id="IPR027939">
    <property type="entry name" value="NMT1/THI5"/>
</dbReference>
<dbReference type="InterPro" id="IPR015168">
    <property type="entry name" value="SsuA/THI5"/>
</dbReference>
<evidence type="ECO:0000313" key="4">
    <source>
        <dbReference type="Proteomes" id="UP000005753"/>
    </source>
</evidence>
<gene>
    <name evidence="3" type="ORF">EubceDRAFT1_0758</name>
</gene>
<name>I5AS21_EUBC6</name>
<protein>
    <submittedName>
        <fullName evidence="3">ABC-type nitrate/sulfonate/bicarbonate transport system, periplasmic component</fullName>
    </submittedName>
</protein>
<proteinExistence type="predicted"/>
<dbReference type="PANTHER" id="PTHR31528:SF3">
    <property type="entry name" value="THIAMINE BIOSYNTHESIS PROTEIN HI_0357-RELATED"/>
    <property type="match status" value="1"/>
</dbReference>